<dbReference type="Pfam" id="PF00857">
    <property type="entry name" value="Isochorismatase"/>
    <property type="match status" value="1"/>
</dbReference>
<name>A0A1D7W789_BREAU</name>
<dbReference type="Proteomes" id="UP000283000">
    <property type="component" value="Chromosome"/>
</dbReference>
<dbReference type="EMBL" id="CP025330">
    <property type="protein sequence ID" value="AZT94542.1"/>
    <property type="molecule type" value="Genomic_DNA"/>
</dbReference>
<evidence type="ECO:0000256" key="1">
    <source>
        <dbReference type="ARBA" id="ARBA00022801"/>
    </source>
</evidence>
<evidence type="ECO:0000313" key="7">
    <source>
        <dbReference type="EMBL" id="SMX96230.1"/>
    </source>
</evidence>
<dbReference type="PANTHER" id="PTHR43540:SF6">
    <property type="entry name" value="ISOCHORISMATASE-LIKE DOMAIN-CONTAINING PROTEIN"/>
    <property type="match status" value="1"/>
</dbReference>
<evidence type="ECO:0000313" key="8">
    <source>
        <dbReference type="EMBL" id="SMX97735.1"/>
    </source>
</evidence>
<reference evidence="12" key="4">
    <citation type="submission" date="2017-03" db="EMBL/GenBank/DDBJ databases">
        <authorList>
            <person name="Monnet C."/>
        </authorList>
    </citation>
    <scope>NUCLEOTIDE SEQUENCE [LARGE SCALE GENOMIC DNA]</scope>
    <source>
        <strain evidence="12">CNRZ 920</strain>
    </source>
</reference>
<dbReference type="Proteomes" id="UP000282731">
    <property type="component" value="Chromosome"/>
</dbReference>
<feature type="domain" description="Isochorismatase-like" evidence="2">
    <location>
        <begin position="7"/>
        <end position="151"/>
    </location>
</feature>
<evidence type="ECO:0000313" key="13">
    <source>
        <dbReference type="Proteomes" id="UP000234327"/>
    </source>
</evidence>
<gene>
    <name evidence="7" type="ORF">BAUR920_02944</name>
    <name evidence="8" type="ORF">BAURA63_03216</name>
    <name evidence="3" type="ORF">BLSMQ_3133</name>
    <name evidence="6" type="ORF">CIK79_04285</name>
    <name evidence="4" type="ORF">CXR23_16480</name>
    <name evidence="5" type="ORF">CXR27_16065</name>
    <name evidence="9" type="ORF">EB834_01400</name>
</gene>
<evidence type="ECO:0000313" key="5">
    <source>
        <dbReference type="EMBL" id="AZT98331.1"/>
    </source>
</evidence>
<evidence type="ECO:0000313" key="11">
    <source>
        <dbReference type="Proteomes" id="UP000218377"/>
    </source>
</evidence>
<dbReference type="Gene3D" id="3.40.50.850">
    <property type="entry name" value="Isochorismatase-like"/>
    <property type="match status" value="1"/>
</dbReference>
<evidence type="ECO:0000313" key="14">
    <source>
        <dbReference type="Proteomes" id="UP000282731"/>
    </source>
</evidence>
<evidence type="ECO:0000259" key="2">
    <source>
        <dbReference type="Pfam" id="PF00857"/>
    </source>
</evidence>
<accession>A0A1D7W789</accession>
<dbReference type="InterPro" id="IPR036380">
    <property type="entry name" value="Isochorismatase-like_sf"/>
</dbReference>
<evidence type="ECO:0000313" key="12">
    <source>
        <dbReference type="Proteomes" id="UP000234289"/>
    </source>
</evidence>
<accession>A0A2H1KD38</accession>
<reference evidence="10" key="2">
    <citation type="submission" date="2016-09" db="EMBL/GenBank/DDBJ databases">
        <title>Complete Genome Sequence of Brevibacterium linens SMQ-1335.</title>
        <authorList>
            <person name="de Melo A.G."/>
            <person name="Labrie S.J."/>
            <person name="Dumaresq J."/>
            <person name="Roberts R.J."/>
            <person name="Tremblay D.M."/>
            <person name="Moineau S."/>
        </authorList>
    </citation>
    <scope>NUCLEOTIDE SEQUENCE [LARGE SCALE GENOMIC DNA]</scope>
    <source>
        <strain evidence="10">SMQ-1335</strain>
    </source>
</reference>
<dbReference type="Proteomes" id="UP000234289">
    <property type="component" value="Unassembled WGS sequence"/>
</dbReference>
<keyword evidence="1" id="KW-0378">Hydrolase</keyword>
<dbReference type="InterPro" id="IPR000868">
    <property type="entry name" value="Isochorismatase-like_dom"/>
</dbReference>
<dbReference type="RefSeq" id="WP_009884879.1">
    <property type="nucleotide sequence ID" value="NZ_AAGP01000042.1"/>
</dbReference>
<dbReference type="EMBL" id="RHFF01000001">
    <property type="protein sequence ID" value="TGD40718.1"/>
    <property type="molecule type" value="Genomic_DNA"/>
</dbReference>
<dbReference type="EMBL" id="FXYZ01000018">
    <property type="protein sequence ID" value="SMX97735.1"/>
    <property type="molecule type" value="Genomic_DNA"/>
</dbReference>
<evidence type="ECO:0000313" key="3">
    <source>
        <dbReference type="EMBL" id="AOP54835.1"/>
    </source>
</evidence>
<proteinExistence type="predicted"/>
<dbReference type="SUPFAM" id="SSF52499">
    <property type="entry name" value="Isochorismatase-like hydrolases"/>
    <property type="match status" value="1"/>
</dbReference>
<evidence type="ECO:0000313" key="15">
    <source>
        <dbReference type="Proteomes" id="UP000283000"/>
    </source>
</evidence>
<dbReference type="EMBL" id="FXZG01000020">
    <property type="protein sequence ID" value="SMX96230.1"/>
    <property type="molecule type" value="Genomic_DNA"/>
</dbReference>
<dbReference type="EMBL" id="CP017150">
    <property type="protein sequence ID" value="AOP54835.1"/>
    <property type="molecule type" value="Genomic_DNA"/>
</dbReference>
<dbReference type="GeneID" id="60907409"/>
<dbReference type="GO" id="GO:0016787">
    <property type="term" value="F:hydrolase activity"/>
    <property type="evidence" value="ECO:0007669"/>
    <property type="project" value="UniProtKB-KW"/>
</dbReference>
<sequence>MPTARRALVLVDVQQQYFDGPLEIQYPSHDQSLPKITAAIDAAVAADIPVAVIQHTMGTEAPVFNPNEPGFALHPEVAQRQTDSWKSVVKEYGSVYADTDLESWLREKDVDTVTLVGYMTNNCILSSAASAEVLGFTTEVLSDATGAINIANDAGFADAKTVHTTLMAVLHSNWAAVATTDAWSQALSAQEPLPKGDLGSSAVTGAQKAGQS</sequence>
<reference evidence="9 16" key="7">
    <citation type="submission" date="2018-10" db="EMBL/GenBank/DDBJ databases">
        <title>Brevibacterium genomes from Austrain hard cheese rinds.</title>
        <authorList>
            <person name="Anast J.M."/>
            <person name="Dzieciol M."/>
            <person name="Schultz D.L."/>
            <person name="Mann E."/>
            <person name="Wagner M."/>
            <person name="Schmitz-Esser S."/>
        </authorList>
    </citation>
    <scope>NUCLEOTIDE SEQUENCE [LARGE SCALE GENOMIC DNA]</scope>
    <source>
        <strain evidence="9 16">L261</strain>
    </source>
</reference>
<evidence type="ECO:0000313" key="6">
    <source>
        <dbReference type="EMBL" id="PCC17572.1"/>
    </source>
</evidence>
<dbReference type="OrthoDB" id="9794942at2"/>
<evidence type="ECO:0000313" key="4">
    <source>
        <dbReference type="EMBL" id="AZT94542.1"/>
    </source>
</evidence>
<organism evidence="3 10">
    <name type="scientific">Brevibacterium aurantiacum</name>
    <dbReference type="NCBI Taxonomy" id="273384"/>
    <lineage>
        <taxon>Bacteria</taxon>
        <taxon>Bacillati</taxon>
        <taxon>Actinomycetota</taxon>
        <taxon>Actinomycetes</taxon>
        <taxon>Micrococcales</taxon>
        <taxon>Brevibacteriaceae</taxon>
        <taxon>Brevibacterium</taxon>
    </lineage>
</organism>
<reference evidence="7 13" key="5">
    <citation type="submission" date="2017-03" db="EMBL/GenBank/DDBJ databases">
        <authorList>
            <person name="Afonso C.L."/>
            <person name="Miller P.J."/>
            <person name="Scott M.A."/>
            <person name="Spackman E."/>
            <person name="Goraichik I."/>
            <person name="Dimitrov K.M."/>
            <person name="Suarez D.L."/>
            <person name="Swayne D.E."/>
        </authorList>
    </citation>
    <scope>NUCLEOTIDE SEQUENCE [LARGE SCALE GENOMIC DNA]</scope>
    <source>
        <strain evidence="8">6</strain>
        <strain evidence="13">6(3)</strain>
        <strain evidence="7">CNRZ 920</strain>
    </source>
</reference>
<reference evidence="6 11" key="3">
    <citation type="journal article" date="2017" name="Elife">
        <title>Extensive horizontal gene transfer in cheese-associated bacteria.</title>
        <authorList>
            <person name="Bonham K.S."/>
            <person name="Wolfe B.E."/>
            <person name="Dutton R.J."/>
        </authorList>
    </citation>
    <scope>NUCLEOTIDE SEQUENCE [LARGE SCALE GENOMIC DNA]</scope>
    <source>
        <strain evidence="6 11">JB5</strain>
    </source>
</reference>
<dbReference type="KEGG" id="blin:BLSMQ_3133"/>
<dbReference type="Proteomes" id="UP000218377">
    <property type="component" value="Unassembled WGS sequence"/>
</dbReference>
<dbReference type="Proteomes" id="UP000297736">
    <property type="component" value="Unassembled WGS sequence"/>
</dbReference>
<dbReference type="AlphaFoldDB" id="A0A1D7W789"/>
<evidence type="ECO:0000313" key="9">
    <source>
        <dbReference type="EMBL" id="TGD40718.1"/>
    </source>
</evidence>
<reference evidence="3" key="1">
    <citation type="submission" date="2016-09" db="EMBL/GenBank/DDBJ databases">
        <title>Complete Genome Sequence of Brevibacterium aurantiacum SMQ-1335.</title>
        <authorList>
            <person name="de Melo A.G."/>
            <person name="Labrie S.J."/>
            <person name="Dumaresq J."/>
            <person name="Roberts R.J."/>
            <person name="Tremblay D.M."/>
            <person name="Moineau S."/>
        </authorList>
    </citation>
    <scope>NUCLEOTIDE SEQUENCE</scope>
    <source>
        <strain evidence="3">SMQ-1335</strain>
    </source>
</reference>
<evidence type="ECO:0000313" key="10">
    <source>
        <dbReference type="Proteomes" id="UP000094793"/>
    </source>
</evidence>
<dbReference type="PANTHER" id="PTHR43540">
    <property type="entry name" value="PEROXYUREIDOACRYLATE/UREIDOACRYLATE AMIDOHYDROLASE-RELATED"/>
    <property type="match status" value="1"/>
</dbReference>
<protein>
    <submittedName>
        <fullName evidence="3">Amidases related to nicotinamidase</fullName>
    </submittedName>
    <submittedName>
        <fullName evidence="4 9">Isochorismatase</fullName>
    </submittedName>
    <submittedName>
        <fullName evidence="7">Nicotinamidase-related amidase</fullName>
    </submittedName>
</protein>
<dbReference type="eggNOG" id="COG1335">
    <property type="taxonomic scope" value="Bacteria"/>
</dbReference>
<dbReference type="Proteomes" id="UP000094793">
    <property type="component" value="Chromosome"/>
</dbReference>
<evidence type="ECO:0000313" key="16">
    <source>
        <dbReference type="Proteomes" id="UP000297736"/>
    </source>
</evidence>
<dbReference type="Proteomes" id="UP000234327">
    <property type="component" value="Unassembled WGS sequence"/>
</dbReference>
<accession>A0A2A3X1H7</accession>
<dbReference type="PATRIC" id="fig|1703.10.peg.3240"/>
<dbReference type="EMBL" id="NRGX01000001">
    <property type="protein sequence ID" value="PCC17572.1"/>
    <property type="molecule type" value="Genomic_DNA"/>
</dbReference>
<reference evidence="14 15" key="6">
    <citation type="submission" date="2017-12" db="EMBL/GenBank/DDBJ databases">
        <authorList>
            <person name="Levesque S."/>
        </authorList>
    </citation>
    <scope>NUCLEOTIDE SEQUENCE [LARGE SCALE GENOMIC DNA]</scope>
    <source>
        <strain evidence="4 15">SMQ-1417</strain>
        <strain evidence="5 14">SMQ-1420</strain>
    </source>
</reference>
<dbReference type="EMBL" id="CP025334">
    <property type="protein sequence ID" value="AZT98331.1"/>
    <property type="molecule type" value="Genomic_DNA"/>
</dbReference>
<reference evidence="14 15" key="8">
    <citation type="submission" date="2019-01" db="EMBL/GenBank/DDBJ databases">
        <title>Comparative genomic analysis of Brevibacterium aurantiacum sheds light on its evolution and its adaptation to smear-ripened cheeses.</title>
        <authorList>
            <person name="Moineau S."/>
        </authorList>
    </citation>
    <scope>NUCLEOTIDE SEQUENCE [LARGE SCALE GENOMIC DNA]</scope>
    <source>
        <strain evidence="4 15">SMQ-1417</strain>
        <strain evidence="5 14">SMQ-1420</strain>
    </source>
</reference>
<dbReference type="InterPro" id="IPR050272">
    <property type="entry name" value="Isochorismatase-like_hydrls"/>
</dbReference>